<dbReference type="Gene3D" id="1.10.260.40">
    <property type="entry name" value="lambda repressor-like DNA-binding domains"/>
    <property type="match status" value="1"/>
</dbReference>
<protein>
    <submittedName>
        <fullName evidence="1">Putative addiction module antidote protein</fullName>
    </submittedName>
</protein>
<dbReference type="PANTHER" id="PTHR40275:SF1">
    <property type="entry name" value="SSL7038 PROTEIN"/>
    <property type="match status" value="1"/>
</dbReference>
<organism evidence="1">
    <name type="scientific">Acidobacterium capsulatum</name>
    <dbReference type="NCBI Taxonomy" id="33075"/>
    <lineage>
        <taxon>Bacteria</taxon>
        <taxon>Pseudomonadati</taxon>
        <taxon>Acidobacteriota</taxon>
        <taxon>Terriglobia</taxon>
        <taxon>Terriglobales</taxon>
        <taxon>Acidobacteriaceae</taxon>
        <taxon>Acidobacterium</taxon>
    </lineage>
</organism>
<dbReference type="GO" id="GO:0003677">
    <property type="term" value="F:DNA binding"/>
    <property type="evidence" value="ECO:0007669"/>
    <property type="project" value="InterPro"/>
</dbReference>
<sequence length="102" mass="10708">MSQITTKPFDPAAYLDNAEAVAAYITEALETGDPAFVADALGVIARSQGMTEVARKAGVSRESLYRSLSTDGNPELATVMHVLRALGLQLSAVPASTRKDVA</sequence>
<comment type="caution">
    <text evidence="1">The sequence shown here is derived from an EMBL/GenBank/DDBJ whole genome shotgun (WGS) entry which is preliminary data.</text>
</comment>
<accession>A0A7V4XRY0</accession>
<dbReference type="Pfam" id="PF21716">
    <property type="entry name" value="dnstrm_HI1420"/>
    <property type="match status" value="1"/>
</dbReference>
<name>A0A7V4XRY0_9BACT</name>
<dbReference type="AlphaFoldDB" id="A0A7V4XRY0"/>
<gene>
    <name evidence="1" type="ORF">ENW50_05060</name>
</gene>
<dbReference type="InterPro" id="IPR010982">
    <property type="entry name" value="Lambda_DNA-bd_dom_sf"/>
</dbReference>
<dbReference type="SUPFAM" id="SSF47413">
    <property type="entry name" value="lambda repressor-like DNA-binding domains"/>
    <property type="match status" value="1"/>
</dbReference>
<dbReference type="InterPro" id="IPR014057">
    <property type="entry name" value="HI1420"/>
</dbReference>
<evidence type="ECO:0000313" key="1">
    <source>
        <dbReference type="EMBL" id="HGY94042.1"/>
    </source>
</evidence>
<reference evidence="1" key="1">
    <citation type="journal article" date="2020" name="mSystems">
        <title>Genome- and Community-Level Interaction Insights into Carbon Utilization and Element Cycling Functions of Hydrothermarchaeota in Hydrothermal Sediment.</title>
        <authorList>
            <person name="Zhou Z."/>
            <person name="Liu Y."/>
            <person name="Xu W."/>
            <person name="Pan J."/>
            <person name="Luo Z.H."/>
            <person name="Li M."/>
        </authorList>
    </citation>
    <scope>NUCLEOTIDE SEQUENCE [LARGE SCALE GENOMIC DNA]</scope>
    <source>
        <strain evidence="1">SpSt-855</strain>
    </source>
</reference>
<dbReference type="PANTHER" id="PTHR40275">
    <property type="entry name" value="SSL7038 PROTEIN"/>
    <property type="match status" value="1"/>
</dbReference>
<dbReference type="NCBIfam" id="TIGR02684">
    <property type="entry name" value="dnstrm_HI1420"/>
    <property type="match status" value="1"/>
</dbReference>
<proteinExistence type="predicted"/>
<dbReference type="EMBL" id="DTKL01000026">
    <property type="protein sequence ID" value="HGY94042.1"/>
    <property type="molecule type" value="Genomic_DNA"/>
</dbReference>